<dbReference type="AlphaFoldDB" id="A0AAQ4DBE6"/>
<protein>
    <recommendedName>
        <fullName evidence="3">MD-2-related lipid-recognition domain-containing protein</fullName>
    </recommendedName>
</protein>
<dbReference type="InterPro" id="IPR003172">
    <property type="entry name" value="ML_dom"/>
</dbReference>
<dbReference type="InterPro" id="IPR036846">
    <property type="entry name" value="GM2-AP_sf"/>
</dbReference>
<evidence type="ECO:0000256" key="1">
    <source>
        <dbReference type="ARBA" id="ARBA00022729"/>
    </source>
</evidence>
<keyword evidence="1 2" id="KW-0732">Signal</keyword>
<proteinExistence type="predicted"/>
<evidence type="ECO:0000259" key="3">
    <source>
        <dbReference type="Pfam" id="PF02221"/>
    </source>
</evidence>
<keyword evidence="5" id="KW-1185">Reference proteome</keyword>
<feature type="domain" description="MD-2-related lipid-recognition" evidence="3">
    <location>
        <begin position="24"/>
        <end position="133"/>
    </location>
</feature>
<comment type="caution">
    <text evidence="4">The sequence shown here is derived from an EMBL/GenBank/DDBJ whole genome shotgun (WGS) entry which is preliminary data.</text>
</comment>
<accession>A0AAQ4DBE6</accession>
<dbReference type="Pfam" id="PF02221">
    <property type="entry name" value="E1_DerP2_DerF2"/>
    <property type="match status" value="1"/>
</dbReference>
<dbReference type="Proteomes" id="UP001321473">
    <property type="component" value="Unassembled WGS sequence"/>
</dbReference>
<gene>
    <name evidence="4" type="ORF">V5799_028944</name>
</gene>
<name>A0AAQ4DBE6_AMBAM</name>
<evidence type="ECO:0000313" key="4">
    <source>
        <dbReference type="EMBL" id="KAK8759786.1"/>
    </source>
</evidence>
<sequence length="147" mass="15842">MLVVTCVGFLSAIQLAASSTQNAPLTKCPGTGDPALEITSIRIKDAKLGKDVQFDGTFVVDKVVGVKPVMQLSFARSDGTKLPCIPIVMPCNLKLCNAITRREKVLNADWGNKCPVQPGTYNAHLDFNLPDNLIARLFLGVSSRVNK</sequence>
<feature type="signal peptide" evidence="2">
    <location>
        <begin position="1"/>
        <end position="18"/>
    </location>
</feature>
<dbReference type="EMBL" id="JARKHS020032594">
    <property type="protein sequence ID" value="KAK8759786.1"/>
    <property type="molecule type" value="Genomic_DNA"/>
</dbReference>
<dbReference type="Gene3D" id="2.70.220.10">
    <property type="entry name" value="Ganglioside GM2 activator"/>
    <property type="match status" value="1"/>
</dbReference>
<feature type="chain" id="PRO_5042995551" description="MD-2-related lipid-recognition domain-containing protein" evidence="2">
    <location>
        <begin position="19"/>
        <end position="147"/>
    </location>
</feature>
<evidence type="ECO:0000256" key="2">
    <source>
        <dbReference type="SAM" id="SignalP"/>
    </source>
</evidence>
<organism evidence="4 5">
    <name type="scientific">Amblyomma americanum</name>
    <name type="common">Lone star tick</name>
    <dbReference type="NCBI Taxonomy" id="6943"/>
    <lineage>
        <taxon>Eukaryota</taxon>
        <taxon>Metazoa</taxon>
        <taxon>Ecdysozoa</taxon>
        <taxon>Arthropoda</taxon>
        <taxon>Chelicerata</taxon>
        <taxon>Arachnida</taxon>
        <taxon>Acari</taxon>
        <taxon>Parasitiformes</taxon>
        <taxon>Ixodida</taxon>
        <taxon>Ixodoidea</taxon>
        <taxon>Ixodidae</taxon>
        <taxon>Amblyomminae</taxon>
        <taxon>Amblyomma</taxon>
    </lineage>
</organism>
<evidence type="ECO:0000313" key="5">
    <source>
        <dbReference type="Proteomes" id="UP001321473"/>
    </source>
</evidence>
<reference evidence="4 5" key="1">
    <citation type="journal article" date="2023" name="Arcadia Sci">
        <title>De novo assembly of a long-read Amblyomma americanum tick genome.</title>
        <authorList>
            <person name="Chou S."/>
            <person name="Poskanzer K.E."/>
            <person name="Rollins M."/>
            <person name="Thuy-Boun P.S."/>
        </authorList>
    </citation>
    <scope>NUCLEOTIDE SEQUENCE [LARGE SCALE GENOMIC DNA]</scope>
    <source>
        <strain evidence="4">F_SG_1</strain>
        <tissue evidence="4">Salivary glands</tissue>
    </source>
</reference>